<reference evidence="1" key="2">
    <citation type="submission" date="2021-01" db="EMBL/GenBank/DDBJ databases">
        <authorList>
            <person name="Schikora-Tamarit M.A."/>
        </authorList>
    </citation>
    <scope>NUCLEOTIDE SEQUENCE</scope>
    <source>
        <strain evidence="1">CBS2887</strain>
    </source>
</reference>
<name>A0A9P8TQ72_WICPI</name>
<reference evidence="1" key="1">
    <citation type="journal article" date="2021" name="Open Biol.">
        <title>Shared evolutionary footprints suggest mitochondrial oxidative damage underlies multiple complex I losses in fungi.</title>
        <authorList>
            <person name="Schikora-Tamarit M.A."/>
            <person name="Marcet-Houben M."/>
            <person name="Nosek J."/>
            <person name="Gabaldon T."/>
        </authorList>
    </citation>
    <scope>NUCLEOTIDE SEQUENCE</scope>
    <source>
        <strain evidence="1">CBS2887</strain>
    </source>
</reference>
<organism evidence="1 2">
    <name type="scientific">Wickerhamomyces pijperi</name>
    <name type="common">Yeast</name>
    <name type="synonym">Pichia pijperi</name>
    <dbReference type="NCBI Taxonomy" id="599730"/>
    <lineage>
        <taxon>Eukaryota</taxon>
        <taxon>Fungi</taxon>
        <taxon>Dikarya</taxon>
        <taxon>Ascomycota</taxon>
        <taxon>Saccharomycotina</taxon>
        <taxon>Saccharomycetes</taxon>
        <taxon>Phaffomycetales</taxon>
        <taxon>Wickerhamomycetaceae</taxon>
        <taxon>Wickerhamomyces</taxon>
    </lineage>
</organism>
<gene>
    <name evidence="1" type="ORF">WICPIJ_001105</name>
</gene>
<dbReference type="AntiFam" id="ANF00122">
    <property type="entry name" value="Shadow ORF (opposite clpB)"/>
</dbReference>
<dbReference type="AlphaFoldDB" id="A0A9P8TQ72"/>
<evidence type="ECO:0000313" key="1">
    <source>
        <dbReference type="EMBL" id="KAH3687888.1"/>
    </source>
</evidence>
<proteinExistence type="predicted"/>
<protein>
    <submittedName>
        <fullName evidence="1">Uncharacterized protein</fullName>
    </submittedName>
</protein>
<accession>A0A9P8TQ72</accession>
<evidence type="ECO:0000313" key="2">
    <source>
        <dbReference type="Proteomes" id="UP000774326"/>
    </source>
</evidence>
<keyword evidence="2" id="KW-1185">Reference proteome</keyword>
<comment type="caution">
    <text evidence="1">The sequence shown here is derived from an EMBL/GenBank/DDBJ whole genome shotgun (WGS) entry which is preliminary data.</text>
</comment>
<dbReference type="EMBL" id="JAEUBG010000596">
    <property type="protein sequence ID" value="KAH3687888.1"/>
    <property type="molecule type" value="Genomic_DNA"/>
</dbReference>
<dbReference type="Proteomes" id="UP000774326">
    <property type="component" value="Unassembled WGS sequence"/>
</dbReference>
<sequence>MEMVSSTLGSLSKIGWNLLERAGSFSMILNSSKVVAEMHLNPLANLGFKMLEASIDPSDFPSPNNM</sequence>